<dbReference type="SUPFAM" id="SSF53850">
    <property type="entry name" value="Periplasmic binding protein-like II"/>
    <property type="match status" value="1"/>
</dbReference>
<keyword evidence="3" id="KW-1185">Reference proteome</keyword>
<proteinExistence type="inferred from homology"/>
<dbReference type="OrthoDB" id="7250553at2"/>
<organism evidence="2 3">
    <name type="scientific">Roseicella aquatilis</name>
    <dbReference type="NCBI Taxonomy" id="2527868"/>
    <lineage>
        <taxon>Bacteria</taxon>
        <taxon>Pseudomonadati</taxon>
        <taxon>Pseudomonadota</taxon>
        <taxon>Alphaproteobacteria</taxon>
        <taxon>Acetobacterales</taxon>
        <taxon>Roseomonadaceae</taxon>
        <taxon>Roseicella</taxon>
    </lineage>
</organism>
<sequence>MIVTRRAMGLGGGLFAVALHGAARAQEAYPGTRPVTVVAPFAAGGSTDFVARLIAQELGARLGGSFVVDNRAGASGTVGAGTVARAKPDGFTLLMAPNSTFAMAPFLMSNLGYDAERAFAPISLLATNGMFVCVKSGFAAKTLPALVAQAKAAPGRISYGSGGVGVSNHLAVEIFAAATGIDLLHVPYRGGAPAMQALLAGEVQLSFVDTVTALPYLQSGELRALAVTTAQRAAQAPEVPTIAESGVPGYRASTDFALFAPAGTPEPILKALSDAAVAAMRSPQVRERLAPLAIDPVGGSRAEFAGYLAEESAKWGAIIKARNIRLD</sequence>
<dbReference type="Proteomes" id="UP000295023">
    <property type="component" value="Unassembled WGS sequence"/>
</dbReference>
<dbReference type="AlphaFoldDB" id="A0A4R4D8H9"/>
<dbReference type="InterPro" id="IPR005064">
    <property type="entry name" value="BUG"/>
</dbReference>
<dbReference type="InterPro" id="IPR042100">
    <property type="entry name" value="Bug_dom1"/>
</dbReference>
<dbReference type="PANTHER" id="PTHR42928">
    <property type="entry name" value="TRICARBOXYLATE-BINDING PROTEIN"/>
    <property type="match status" value="1"/>
</dbReference>
<evidence type="ECO:0000256" key="1">
    <source>
        <dbReference type="ARBA" id="ARBA00006987"/>
    </source>
</evidence>
<accession>A0A4R4D8H9</accession>
<dbReference type="Gene3D" id="3.40.190.10">
    <property type="entry name" value="Periplasmic binding protein-like II"/>
    <property type="match status" value="1"/>
</dbReference>
<dbReference type="PIRSF" id="PIRSF017082">
    <property type="entry name" value="YflP"/>
    <property type="match status" value="1"/>
</dbReference>
<gene>
    <name evidence="2" type="ORF">EXY23_19705</name>
</gene>
<evidence type="ECO:0000313" key="3">
    <source>
        <dbReference type="Proteomes" id="UP000295023"/>
    </source>
</evidence>
<comment type="caution">
    <text evidence="2">The sequence shown here is derived from an EMBL/GenBank/DDBJ whole genome shotgun (WGS) entry which is preliminary data.</text>
</comment>
<dbReference type="Gene3D" id="3.40.190.150">
    <property type="entry name" value="Bordetella uptake gene, domain 1"/>
    <property type="match status" value="1"/>
</dbReference>
<dbReference type="Pfam" id="PF03401">
    <property type="entry name" value="TctC"/>
    <property type="match status" value="1"/>
</dbReference>
<dbReference type="RefSeq" id="WP_132293480.1">
    <property type="nucleotide sequence ID" value="NZ_SKBM01000022.1"/>
</dbReference>
<name>A0A4R4D8H9_9PROT</name>
<evidence type="ECO:0000313" key="2">
    <source>
        <dbReference type="EMBL" id="TCZ56618.1"/>
    </source>
</evidence>
<dbReference type="EMBL" id="SKBM01000022">
    <property type="protein sequence ID" value="TCZ56618.1"/>
    <property type="molecule type" value="Genomic_DNA"/>
</dbReference>
<reference evidence="2 3" key="1">
    <citation type="submission" date="2019-03" db="EMBL/GenBank/DDBJ databases">
        <title>Paracraurococcus aquatilis NE82 genome sequence.</title>
        <authorList>
            <person name="Zhao Y."/>
            <person name="Du Z."/>
        </authorList>
    </citation>
    <scope>NUCLEOTIDE SEQUENCE [LARGE SCALE GENOMIC DNA]</scope>
    <source>
        <strain evidence="2 3">NE82</strain>
    </source>
</reference>
<comment type="similarity">
    <text evidence="1">Belongs to the UPF0065 (bug) family.</text>
</comment>
<dbReference type="CDD" id="cd13578">
    <property type="entry name" value="PBP2_Bug27"/>
    <property type="match status" value="1"/>
</dbReference>
<dbReference type="PANTHER" id="PTHR42928:SF5">
    <property type="entry name" value="BLR1237 PROTEIN"/>
    <property type="match status" value="1"/>
</dbReference>
<protein>
    <submittedName>
        <fullName evidence="2">Tripartite tricarboxylate transporter substrate binding protein</fullName>
    </submittedName>
</protein>